<proteinExistence type="predicted"/>
<dbReference type="RefSeq" id="YP_009140851.1">
    <property type="nucleotide sequence ID" value="NC_027132.1"/>
</dbReference>
<dbReference type="SUPFAM" id="SSF51197">
    <property type="entry name" value="Clavaminate synthase-like"/>
    <property type="match status" value="1"/>
</dbReference>
<dbReference type="Gene3D" id="2.60.120.620">
    <property type="entry name" value="q2cbj1_9rhob like domain"/>
    <property type="match status" value="1"/>
</dbReference>
<dbReference type="NCBIfam" id="TIGR02466">
    <property type="entry name" value="TIGR02466 family protein"/>
    <property type="match status" value="1"/>
</dbReference>
<accession>A0A0E3HEH1</accession>
<evidence type="ECO:0000313" key="1">
    <source>
        <dbReference type="EMBL" id="AIX26783.1"/>
    </source>
</evidence>
<gene>
    <name evidence="1" type="ORF">Syn7803US120_62</name>
</gene>
<dbReference type="GeneID" id="24404909"/>
<sequence>MFMIVPLFTTLLQTLNYDPPKDLIDYINQYYDQHKYRGKQRSSRVGWQSKLHKIQQLQPVQDYLQDNIHTCQLVWSNAWININHTGAYNISHVHPNCDFTCVYYLTDECSNLVLEHPHLYEQYNAIKAITDQQLKQQYNIKLVHKLQPSKGDLLIFPAYLPHRVEPNTSNNTRISLSWGGHLRLQKELTY</sequence>
<dbReference type="Proteomes" id="UP000033009">
    <property type="component" value="Segment"/>
</dbReference>
<dbReference type="Pfam" id="PF13759">
    <property type="entry name" value="2OG-FeII_Oxy_5"/>
    <property type="match status" value="1"/>
</dbReference>
<dbReference type="KEGG" id="vg:24404909"/>
<reference evidence="1 2" key="1">
    <citation type="submission" date="2013-12" db="EMBL/GenBank/DDBJ databases">
        <title>Ecological redundancy of diverse viral populations within a natural community.</title>
        <authorList>
            <person name="Gregory A.C."/>
            <person name="LaButti K."/>
            <person name="Copeland A."/>
            <person name="Woyke T."/>
            <person name="Sullivan M.B."/>
        </authorList>
    </citation>
    <scope>NUCLEOTIDE SEQUENCE [LARGE SCALE GENOMIC DNA]</scope>
    <source>
        <strain evidence="1">Syn7803US120</strain>
    </source>
</reference>
<keyword evidence="2" id="KW-1185">Reference proteome</keyword>
<organism evidence="1 2">
    <name type="scientific">Synechococcus phage ACG-2014i</name>
    <dbReference type="NCBI Taxonomy" id="1493513"/>
    <lineage>
        <taxon>Viruses</taxon>
        <taxon>Duplodnaviria</taxon>
        <taxon>Heunggongvirae</taxon>
        <taxon>Uroviricota</taxon>
        <taxon>Caudoviricetes</taxon>
        <taxon>Pantevenvirales</taxon>
        <taxon>Kyanoviridae</taxon>
        <taxon>Chalconvirus</taxon>
        <taxon>Chalconvirus acg2014i</taxon>
    </lineage>
</organism>
<name>A0A0E3HEH1_9CAUD</name>
<protein>
    <submittedName>
        <fullName evidence="1">Uncharacterized protein</fullName>
    </submittedName>
</protein>
<dbReference type="InterPro" id="IPR012668">
    <property type="entry name" value="CHP02466"/>
</dbReference>
<evidence type="ECO:0000313" key="2">
    <source>
        <dbReference type="Proteomes" id="UP000033009"/>
    </source>
</evidence>
<dbReference type="EMBL" id="KJ019082">
    <property type="protein sequence ID" value="AIX26783.1"/>
    <property type="molecule type" value="Genomic_DNA"/>
</dbReference>